<evidence type="ECO:0000259" key="1">
    <source>
        <dbReference type="PROSITE" id="PS51186"/>
    </source>
</evidence>
<evidence type="ECO:0000313" key="3">
    <source>
        <dbReference type="Proteomes" id="UP000603317"/>
    </source>
</evidence>
<dbReference type="SUPFAM" id="SSF53756">
    <property type="entry name" value="UDP-Glycosyltransferase/glycogen phosphorylase"/>
    <property type="match status" value="1"/>
</dbReference>
<feature type="domain" description="N-acetyltransferase" evidence="1">
    <location>
        <begin position="358"/>
        <end position="498"/>
    </location>
</feature>
<evidence type="ECO:0000313" key="2">
    <source>
        <dbReference type="EMBL" id="GGA11881.1"/>
    </source>
</evidence>
<gene>
    <name evidence="2" type="ORF">GCM10010923_23170</name>
</gene>
<dbReference type="RefSeq" id="WP_188642839.1">
    <property type="nucleotide sequence ID" value="NZ_BMID01000001.1"/>
</dbReference>
<proteinExistence type="predicted"/>
<name>A0ABQ1FGN3_9SPHN</name>
<keyword evidence="3" id="KW-1185">Reference proteome</keyword>
<keyword evidence="2" id="KW-0378">Hydrolase</keyword>
<dbReference type="InterPro" id="IPR020023">
    <property type="entry name" value="PseG"/>
</dbReference>
<dbReference type="Gene3D" id="3.40.50.2000">
    <property type="entry name" value="Glycogen Phosphorylase B"/>
    <property type="match status" value="1"/>
</dbReference>
<dbReference type="SUPFAM" id="SSF55729">
    <property type="entry name" value="Acyl-CoA N-acyltransferases (Nat)"/>
    <property type="match status" value="1"/>
</dbReference>
<comment type="caution">
    <text evidence="2">The sequence shown here is derived from an EMBL/GenBank/DDBJ whole genome shotgun (WGS) entry which is preliminary data.</text>
</comment>
<dbReference type="InterPro" id="IPR000182">
    <property type="entry name" value="GNAT_dom"/>
</dbReference>
<dbReference type="GO" id="GO:0016787">
    <property type="term" value="F:hydrolase activity"/>
    <property type="evidence" value="ECO:0007669"/>
    <property type="project" value="UniProtKB-KW"/>
</dbReference>
<dbReference type="NCBIfam" id="TIGR03590">
    <property type="entry name" value="PseG"/>
    <property type="match status" value="1"/>
</dbReference>
<dbReference type="Proteomes" id="UP000603317">
    <property type="component" value="Unassembled WGS sequence"/>
</dbReference>
<dbReference type="Pfam" id="PF00583">
    <property type="entry name" value="Acetyltransf_1"/>
    <property type="match status" value="1"/>
</dbReference>
<dbReference type="Gene3D" id="3.40.50.11190">
    <property type="match status" value="1"/>
</dbReference>
<reference evidence="3" key="1">
    <citation type="journal article" date="2019" name="Int. J. Syst. Evol. Microbiol.">
        <title>The Global Catalogue of Microorganisms (GCM) 10K type strain sequencing project: providing services to taxonomists for standard genome sequencing and annotation.</title>
        <authorList>
            <consortium name="The Broad Institute Genomics Platform"/>
            <consortium name="The Broad Institute Genome Sequencing Center for Infectious Disease"/>
            <person name="Wu L."/>
            <person name="Ma J."/>
        </authorList>
    </citation>
    <scope>NUCLEOTIDE SEQUENCE [LARGE SCALE GENOMIC DNA]</scope>
    <source>
        <strain evidence="3">CGMCC 1.15297</strain>
    </source>
</reference>
<accession>A0ABQ1FGN3</accession>
<dbReference type="InterPro" id="IPR016181">
    <property type="entry name" value="Acyl_CoA_acyltransferase"/>
</dbReference>
<dbReference type="Gene3D" id="3.40.630.30">
    <property type="match status" value="1"/>
</dbReference>
<dbReference type="PROSITE" id="PS51186">
    <property type="entry name" value="GNAT"/>
    <property type="match status" value="1"/>
</dbReference>
<dbReference type="EMBL" id="BMID01000001">
    <property type="protein sequence ID" value="GGA11881.1"/>
    <property type="molecule type" value="Genomic_DNA"/>
</dbReference>
<organism evidence="2 3">
    <name type="scientific">Blastomonas marina</name>
    <dbReference type="NCBI Taxonomy" id="1867408"/>
    <lineage>
        <taxon>Bacteria</taxon>
        <taxon>Pseudomonadati</taxon>
        <taxon>Pseudomonadota</taxon>
        <taxon>Alphaproteobacteria</taxon>
        <taxon>Sphingomonadales</taxon>
        <taxon>Sphingomonadaceae</taxon>
        <taxon>Blastomonas</taxon>
    </lineage>
</organism>
<sequence>MKIAIRVDASAKIGTGHVRRSLSLAQALRDLGAEIRFVTRDLGVDSAALIDGQGFADIAQLPFPNAPFEPDPAIPHSAWAEVPLEQEVGETVDALHDYAPDWVVLDSYAFDARWHEGVAEALGCKIAQIDDVPDRKTAPDLLIDHTYAPDHRIKYADWLVGRTRILGGPRFGLLGPAFAEAERYDFNETVRSVGIFMGGVDAGHHAAAVLDALDEAGFDGAVEVVATSANPNLAALRERIAARPGTTLSLDLPDLAAFFARHDLQVGAGGGATWERCCIGVPTLLVVVAPNQNTVAPALAEKGAVAFASEPTRACIAAELAALLPDSARRRALAETSRKLVDGLGATRVALAMLAGSLSVRPATADDAQMMFDWRDDPATRAVSLESGALEWRGHVDWLDRVLADPARKLFVGEIGGRPVGVIRFDFSSETRAEVSLYLDPALHGVGLGPALLLAGEAAADPAIVDATVLESNRPSQALFARCGYEQVAPDRWVKRRS</sequence>
<protein>
    <submittedName>
        <fullName evidence="2">UDP-2,4-diacetamido-2,4, 6-trideoxy-beta-L-altropyranose hydrolase</fullName>
    </submittedName>
</protein>